<dbReference type="InterPro" id="IPR008271">
    <property type="entry name" value="Ser/Thr_kinase_AS"/>
</dbReference>
<reference evidence="4" key="1">
    <citation type="submission" date="2020-12" db="EMBL/GenBank/DDBJ databases">
        <authorList>
            <person name="Iha C."/>
        </authorList>
    </citation>
    <scope>NUCLEOTIDE SEQUENCE</scope>
</reference>
<keyword evidence="5" id="KW-1185">Reference proteome</keyword>
<dbReference type="Proteomes" id="UP000708148">
    <property type="component" value="Unassembled WGS sequence"/>
</dbReference>
<dbReference type="SMART" id="SM00220">
    <property type="entry name" value="S_TKc"/>
    <property type="match status" value="1"/>
</dbReference>
<gene>
    <name evidence="4" type="ORF">OSTQU699_LOCUS2592</name>
</gene>
<dbReference type="EMBL" id="CAJHUC010000630">
    <property type="protein sequence ID" value="CAD7697231.1"/>
    <property type="molecule type" value="Genomic_DNA"/>
</dbReference>
<dbReference type="PRINTS" id="PR00109">
    <property type="entry name" value="TYRKINASE"/>
</dbReference>
<dbReference type="OrthoDB" id="533232at2759"/>
<feature type="domain" description="Protein kinase" evidence="3">
    <location>
        <begin position="522"/>
        <end position="813"/>
    </location>
</feature>
<keyword evidence="2" id="KW-0732">Signal</keyword>
<dbReference type="InterPro" id="IPR011009">
    <property type="entry name" value="Kinase-like_dom_sf"/>
</dbReference>
<proteinExistence type="predicted"/>
<dbReference type="PROSITE" id="PS50011">
    <property type="entry name" value="PROTEIN_KINASE_DOM"/>
    <property type="match status" value="1"/>
</dbReference>
<dbReference type="InterPro" id="IPR051681">
    <property type="entry name" value="Ser/Thr_Kinases-Pseudokinases"/>
</dbReference>
<feature type="region of interest" description="Disordered" evidence="1">
    <location>
        <begin position="457"/>
        <end position="504"/>
    </location>
</feature>
<feature type="chain" id="PRO_5035715067" description="Protein kinase domain-containing protein" evidence="2">
    <location>
        <begin position="19"/>
        <end position="820"/>
    </location>
</feature>
<dbReference type="PANTHER" id="PTHR44329">
    <property type="entry name" value="SERINE/THREONINE-PROTEIN KINASE TNNI3K-RELATED"/>
    <property type="match status" value="1"/>
</dbReference>
<dbReference type="SUPFAM" id="SSF56112">
    <property type="entry name" value="Protein kinase-like (PK-like)"/>
    <property type="match status" value="1"/>
</dbReference>
<evidence type="ECO:0000313" key="4">
    <source>
        <dbReference type="EMBL" id="CAD7697231.1"/>
    </source>
</evidence>
<dbReference type="InterPro" id="IPR001245">
    <property type="entry name" value="Ser-Thr/Tyr_kinase_cat_dom"/>
</dbReference>
<evidence type="ECO:0000313" key="5">
    <source>
        <dbReference type="Proteomes" id="UP000708148"/>
    </source>
</evidence>
<evidence type="ECO:0000256" key="2">
    <source>
        <dbReference type="SAM" id="SignalP"/>
    </source>
</evidence>
<dbReference type="GO" id="GO:0004674">
    <property type="term" value="F:protein serine/threonine kinase activity"/>
    <property type="evidence" value="ECO:0007669"/>
    <property type="project" value="TreeGrafter"/>
</dbReference>
<dbReference type="GO" id="GO:0005524">
    <property type="term" value="F:ATP binding"/>
    <property type="evidence" value="ECO:0007669"/>
    <property type="project" value="InterPro"/>
</dbReference>
<dbReference type="Gene3D" id="1.10.510.10">
    <property type="entry name" value="Transferase(Phosphotransferase) domain 1"/>
    <property type="match status" value="1"/>
</dbReference>
<protein>
    <recommendedName>
        <fullName evidence="3">Protein kinase domain-containing protein</fullName>
    </recommendedName>
</protein>
<evidence type="ECO:0000256" key="1">
    <source>
        <dbReference type="SAM" id="MobiDB-lite"/>
    </source>
</evidence>
<dbReference type="PROSITE" id="PS00108">
    <property type="entry name" value="PROTEIN_KINASE_ST"/>
    <property type="match status" value="1"/>
</dbReference>
<evidence type="ECO:0000259" key="3">
    <source>
        <dbReference type="PROSITE" id="PS50011"/>
    </source>
</evidence>
<organism evidence="4 5">
    <name type="scientific">Ostreobium quekettii</name>
    <dbReference type="NCBI Taxonomy" id="121088"/>
    <lineage>
        <taxon>Eukaryota</taxon>
        <taxon>Viridiplantae</taxon>
        <taxon>Chlorophyta</taxon>
        <taxon>core chlorophytes</taxon>
        <taxon>Ulvophyceae</taxon>
        <taxon>TCBD clade</taxon>
        <taxon>Bryopsidales</taxon>
        <taxon>Ostreobineae</taxon>
        <taxon>Ostreobiaceae</taxon>
        <taxon>Ostreobium</taxon>
    </lineage>
</organism>
<dbReference type="Pfam" id="PF07714">
    <property type="entry name" value="PK_Tyr_Ser-Thr"/>
    <property type="match status" value="1"/>
</dbReference>
<comment type="caution">
    <text evidence="4">The sequence shown here is derived from an EMBL/GenBank/DDBJ whole genome shotgun (WGS) entry which is preliminary data.</text>
</comment>
<sequence>MLAGACLWACVALAAGGGDPIPVSSRPFIDDCDSIETTGLRKFVRNLEVDTSSPELHDMDGARFKRRNAQDGMVRYDSLHGFTRVGVTGFVHGEMDEENWELLLGTVGGSTGVDPVVVLNSTNLGEYRKDVGDGEGEGAGWVKFEVGMTDLVEDCPRSVQLEMRGSAIAEGKEGWGLQLGTVELVESGSPMCASPECLPAQQFLDRCKEMEEARQGREVQAMRDDAGSIAANAYGVSPNLVVDSSNASRLFTGYGGRFTRADGKPARLTYFVPDGILSVSLAVFACGGAAGLNVTPYSDPDCKSFSLQPVFENDGSESDGCWRRRSATLDFGDAQCLPSFVDIDIDGGEGWELQLSEVAVRGYGVAENGEGQAALAETRDAEAPELGAQAEGDGVGDGSSGRGVIKKLFPVLLLAACLGAIVGVILMVRTARVCCGVDLSPSALGCAINPCCGGGTTDTESGKPSSATFDRLSTYPSASPRGKSLSPRRGYVAPEAPSGDKGASAISISFSNEAKGKKEQPSKLGHRRGASFFEQAIRDIQRTFMAAKKPAPKMREGELVTEVQTFTCDVRARPADEGPEKDVEADGGKPWVPWADFKGQPRKANFLAGGGASPRMEVRLVMEFCDAGSLRDALRDRRFMDESGKLVFEHVLLTALDIARGMRCLHLRSVIHGDLKPDNVLLKSANSDGRNFIAKIADFGMSIPVGQSVSQVEMNRGTGGYISPEVASRQRIYPSSDVYTFGIMMWELYASKTIREAAKEASVQKSLTIGRWRPSFPVGCPRSYAKLAAECWNEYPDWRPSFDQIVKQLTGMLNTPAPSK</sequence>
<feature type="compositionally biased region" description="Polar residues" evidence="1">
    <location>
        <begin position="457"/>
        <end position="468"/>
    </location>
</feature>
<feature type="signal peptide" evidence="2">
    <location>
        <begin position="1"/>
        <end position="18"/>
    </location>
</feature>
<dbReference type="InterPro" id="IPR000719">
    <property type="entry name" value="Prot_kinase_dom"/>
</dbReference>
<name>A0A8S1IU62_9CHLO</name>
<accession>A0A8S1IU62</accession>
<dbReference type="AlphaFoldDB" id="A0A8S1IU62"/>